<keyword evidence="2" id="KW-1003">Cell membrane</keyword>
<evidence type="ECO:0000256" key="1">
    <source>
        <dbReference type="ARBA" id="ARBA00004162"/>
    </source>
</evidence>
<gene>
    <name evidence="9" type="primary">pspC</name>
    <name evidence="9" type="ORF">CS022_07930</name>
</gene>
<evidence type="ECO:0000256" key="2">
    <source>
        <dbReference type="ARBA" id="ARBA00022475"/>
    </source>
</evidence>
<sequence>MSRTLYRDTANGKLGGVCAGMADYFGMEVWLVRVLTISAFLLGFGALILVLYVAMVLILDPMPQDQHQKAKQHREHNIKQKAWQSGKSPRSLLSNIERELEDIEDAIERMEACVTSKEFELKRQFSKL</sequence>
<comment type="subcellular location">
    <subcellularLocation>
        <location evidence="1">Cell membrane</location>
        <topology evidence="1">Single-pass membrane protein</topology>
    </subcellularLocation>
</comment>
<dbReference type="EMBL" id="PEIB01000007">
    <property type="protein sequence ID" value="RXJ73666.1"/>
    <property type="molecule type" value="Genomic_DNA"/>
</dbReference>
<dbReference type="Pfam" id="PF04024">
    <property type="entry name" value="PspC"/>
    <property type="match status" value="1"/>
</dbReference>
<comment type="caution">
    <text evidence="9">The sequence shown here is derived from an EMBL/GenBank/DDBJ whole genome shotgun (WGS) entry which is preliminary data.</text>
</comment>
<dbReference type="PANTHER" id="PTHR33885">
    <property type="entry name" value="PHAGE SHOCK PROTEIN C"/>
    <property type="match status" value="1"/>
</dbReference>
<dbReference type="OrthoDB" id="7359894at2"/>
<dbReference type="InterPro" id="IPR007168">
    <property type="entry name" value="Phageshock_PspC_N"/>
</dbReference>
<dbReference type="AlphaFoldDB" id="A0A4Q0YRD3"/>
<feature type="domain" description="Phage shock protein PspC N-terminal" evidence="8">
    <location>
        <begin position="3"/>
        <end position="60"/>
    </location>
</feature>
<accession>A0A4Q0YRD3</accession>
<keyword evidence="10" id="KW-1185">Reference proteome</keyword>
<feature type="region of interest" description="Disordered" evidence="6">
    <location>
        <begin position="68"/>
        <end position="90"/>
    </location>
</feature>
<evidence type="ECO:0000259" key="8">
    <source>
        <dbReference type="Pfam" id="PF04024"/>
    </source>
</evidence>
<evidence type="ECO:0000256" key="5">
    <source>
        <dbReference type="ARBA" id="ARBA00023136"/>
    </source>
</evidence>
<protein>
    <submittedName>
        <fullName evidence="9">Envelope stress response membrane protein PspC</fullName>
    </submittedName>
</protein>
<keyword evidence="4 7" id="KW-1133">Transmembrane helix</keyword>
<dbReference type="InterPro" id="IPR014320">
    <property type="entry name" value="Phageshock_PspC"/>
</dbReference>
<evidence type="ECO:0000256" key="6">
    <source>
        <dbReference type="SAM" id="MobiDB-lite"/>
    </source>
</evidence>
<dbReference type="PANTHER" id="PTHR33885:SF3">
    <property type="entry name" value="PHAGE SHOCK PROTEIN C"/>
    <property type="match status" value="1"/>
</dbReference>
<evidence type="ECO:0000256" key="4">
    <source>
        <dbReference type="ARBA" id="ARBA00022989"/>
    </source>
</evidence>
<feature type="transmembrane region" description="Helical" evidence="7">
    <location>
        <begin position="30"/>
        <end position="59"/>
    </location>
</feature>
<dbReference type="InterPro" id="IPR052027">
    <property type="entry name" value="PspC"/>
</dbReference>
<dbReference type="GO" id="GO:0005886">
    <property type="term" value="C:plasma membrane"/>
    <property type="evidence" value="ECO:0007669"/>
    <property type="project" value="UniProtKB-SubCell"/>
</dbReference>
<dbReference type="NCBIfam" id="TIGR02978">
    <property type="entry name" value="phageshock_pspC"/>
    <property type="match status" value="1"/>
</dbReference>
<name>A0A4Q0YRD3_9GAMM</name>
<dbReference type="RefSeq" id="WP_129121830.1">
    <property type="nucleotide sequence ID" value="NZ_PEIB01000007.1"/>
</dbReference>
<evidence type="ECO:0000313" key="10">
    <source>
        <dbReference type="Proteomes" id="UP000290287"/>
    </source>
</evidence>
<proteinExistence type="predicted"/>
<keyword evidence="3 7" id="KW-0812">Transmembrane</keyword>
<organism evidence="9 10">
    <name type="scientific">Veronia nyctiphanis</name>
    <dbReference type="NCBI Taxonomy" id="1278244"/>
    <lineage>
        <taxon>Bacteria</taxon>
        <taxon>Pseudomonadati</taxon>
        <taxon>Pseudomonadota</taxon>
        <taxon>Gammaproteobacteria</taxon>
        <taxon>Vibrionales</taxon>
        <taxon>Vibrionaceae</taxon>
        <taxon>Veronia</taxon>
    </lineage>
</organism>
<evidence type="ECO:0000256" key="3">
    <source>
        <dbReference type="ARBA" id="ARBA00022692"/>
    </source>
</evidence>
<evidence type="ECO:0000313" key="9">
    <source>
        <dbReference type="EMBL" id="RXJ73666.1"/>
    </source>
</evidence>
<dbReference type="Proteomes" id="UP000290287">
    <property type="component" value="Unassembled WGS sequence"/>
</dbReference>
<evidence type="ECO:0000256" key="7">
    <source>
        <dbReference type="SAM" id="Phobius"/>
    </source>
</evidence>
<keyword evidence="5 7" id="KW-0472">Membrane</keyword>
<reference evidence="9 10" key="1">
    <citation type="submission" date="2017-10" db="EMBL/GenBank/DDBJ databases">
        <title>Nyctiphanis sp. nov., isolated from the stomach of the euphausiid Nyctiphanes simplex (Hansen, 1911) in the Gulf of California.</title>
        <authorList>
            <person name="Gomez-Gil B."/>
            <person name="Aguilar-Mendez M."/>
            <person name="Lopez-Cortes A."/>
            <person name="Gomez-Gutierrez J."/>
            <person name="Roque A."/>
            <person name="Lang E."/>
            <person name="Gonzalez-Castillo A."/>
        </authorList>
    </citation>
    <scope>NUCLEOTIDE SEQUENCE [LARGE SCALE GENOMIC DNA]</scope>
    <source>
        <strain evidence="9 10">CAIM 600</strain>
    </source>
</reference>